<feature type="domain" description="Cytochrome c" evidence="14">
    <location>
        <begin position="327"/>
        <end position="414"/>
    </location>
</feature>
<comment type="subcellular location">
    <subcellularLocation>
        <location evidence="1">Cell membrane</location>
    </subcellularLocation>
</comment>
<feature type="domain" description="Cytochrome c" evidence="14">
    <location>
        <begin position="45"/>
        <end position="148"/>
    </location>
</feature>
<dbReference type="PIRSF" id="PIRSF000018">
    <property type="entry name" value="Mb_ADH_cyt_c"/>
    <property type="match status" value="1"/>
</dbReference>
<evidence type="ECO:0000256" key="12">
    <source>
        <dbReference type="PIRSR" id="PIRSR000018-51"/>
    </source>
</evidence>
<evidence type="ECO:0000313" key="15">
    <source>
        <dbReference type="EMBL" id="RQT08306.1"/>
    </source>
</evidence>
<dbReference type="PANTHER" id="PTHR35008">
    <property type="entry name" value="BLL4482 PROTEIN-RELATED"/>
    <property type="match status" value="1"/>
</dbReference>
<feature type="binding site" description="axial binding residue" evidence="12">
    <location>
        <position position="344"/>
    </location>
    <ligand>
        <name>heme c</name>
        <dbReference type="ChEBI" id="CHEBI:61717"/>
        <label>3</label>
    </ligand>
    <ligandPart>
        <name>Fe</name>
        <dbReference type="ChEBI" id="CHEBI:18248"/>
    </ligandPart>
</feature>
<feature type="binding site" description="covalent" evidence="11">
    <location>
        <position position="205"/>
    </location>
    <ligand>
        <name>heme c</name>
        <dbReference type="ChEBI" id="CHEBI:61717"/>
        <label>2</label>
    </ligand>
</feature>
<evidence type="ECO:0000256" key="5">
    <source>
        <dbReference type="ARBA" id="ARBA00022723"/>
    </source>
</evidence>
<feature type="domain" description="Cytochrome c" evidence="14">
    <location>
        <begin position="190"/>
        <end position="299"/>
    </location>
</feature>
<dbReference type="SUPFAM" id="SSF46626">
    <property type="entry name" value="Cytochrome c"/>
    <property type="match status" value="3"/>
</dbReference>
<dbReference type="InterPro" id="IPR036909">
    <property type="entry name" value="Cyt_c-like_dom_sf"/>
</dbReference>
<dbReference type="InterPro" id="IPR014353">
    <property type="entry name" value="Membr-bd_ADH_cyt_c"/>
</dbReference>
<dbReference type="GO" id="GO:0005886">
    <property type="term" value="C:plasma membrane"/>
    <property type="evidence" value="ECO:0007669"/>
    <property type="project" value="UniProtKB-SubCell"/>
</dbReference>
<comment type="caution">
    <text evidence="15">The sequence shown here is derived from an EMBL/GenBank/DDBJ whole genome shotgun (WGS) entry which is preliminary data.</text>
</comment>
<name>A0A3N8PNA2_9BURK</name>
<evidence type="ECO:0000256" key="7">
    <source>
        <dbReference type="ARBA" id="ARBA00022737"/>
    </source>
</evidence>
<keyword evidence="2" id="KW-0813">Transport</keyword>
<feature type="binding site" description="axial binding residue" evidence="12">
    <location>
        <position position="209"/>
    </location>
    <ligand>
        <name>heme c</name>
        <dbReference type="ChEBI" id="CHEBI:61717"/>
        <label>2</label>
    </ligand>
    <ligandPart>
        <name>Fe</name>
        <dbReference type="ChEBI" id="CHEBI:18248"/>
    </ligandPart>
</feature>
<feature type="binding site" description="covalent" evidence="11">
    <location>
        <position position="62"/>
    </location>
    <ligand>
        <name>heme c</name>
        <dbReference type="ChEBI" id="CHEBI:61717"/>
        <label>1</label>
    </ligand>
</feature>
<sequence>MLRRKEWVVAIALGSAAFAGMASVFFWPHRLEPVSTSTALPRGDTLIARGRYLATAADCAACHTVPNGRPFAGGTRFKLPFGKIYAPNITPDRTYGIGAWSDAEFVRALREGVGRHGEDLYPVFPYTSYAKLSNDDALAIRAFLATMEPVHTQAPSNDLAFPFDQRRLMRAWKLLFFDNKVFTPDPTRSISWNRGNYLVNGLAHCGECHTPRNMLFATKTAEMLSGGVVDGRKAWNITSDPDTGIGGWSDSDLVEYLSSGYAVGHGAASGSMREAVEMSLGRLPRRDIEDMVTYLRTVPSRRSDPEAAIAVASSTLARSGRWITVSGGDGVGKRIFESACVSCHGYDGNGQQMKRASLAGAHALSDPAGDNLIGLLLDGSHSRDDAPSTSMPAFGAAYSDVEIAAVANYTIAQFSGKRGQVTPDRVAEFRK</sequence>
<evidence type="ECO:0000259" key="14">
    <source>
        <dbReference type="PROSITE" id="PS51007"/>
    </source>
</evidence>
<evidence type="ECO:0000256" key="9">
    <source>
        <dbReference type="ARBA" id="ARBA00023004"/>
    </source>
</evidence>
<reference evidence="15 16" key="1">
    <citation type="submission" date="2018-08" db="EMBL/GenBank/DDBJ databases">
        <title>Comparative analysis of Burkholderia isolates from Puerto Rico.</title>
        <authorList>
            <person name="Hall C."/>
            <person name="Sahl J."/>
            <person name="Wagner D."/>
        </authorList>
    </citation>
    <scope>NUCLEOTIDE SEQUENCE [LARGE SCALE GENOMIC DNA]</scope>
    <source>
        <strain evidence="15 16">Bp9025</strain>
    </source>
</reference>
<feature type="binding site" description="covalent" evidence="11">
    <location>
        <position position="208"/>
    </location>
    <ligand>
        <name>heme c</name>
        <dbReference type="ChEBI" id="CHEBI:61717"/>
        <label>2</label>
    </ligand>
</feature>
<evidence type="ECO:0000256" key="1">
    <source>
        <dbReference type="ARBA" id="ARBA00004236"/>
    </source>
</evidence>
<evidence type="ECO:0000256" key="13">
    <source>
        <dbReference type="SAM" id="Phobius"/>
    </source>
</evidence>
<gene>
    <name evidence="15" type="ORF">DF051_31945</name>
</gene>
<dbReference type="GO" id="GO:0016614">
    <property type="term" value="F:oxidoreductase activity, acting on CH-OH group of donors"/>
    <property type="evidence" value="ECO:0007669"/>
    <property type="project" value="InterPro"/>
</dbReference>
<dbReference type="PANTHER" id="PTHR35008:SF8">
    <property type="entry name" value="ALCOHOL DEHYDROGENASE CYTOCHROME C SUBUNIT"/>
    <property type="match status" value="1"/>
</dbReference>
<feature type="binding site" description="axial binding residue" evidence="12">
    <location>
        <position position="63"/>
    </location>
    <ligand>
        <name>heme c</name>
        <dbReference type="ChEBI" id="CHEBI:61717"/>
        <label>1</label>
    </ligand>
    <ligandPart>
        <name>Fe</name>
        <dbReference type="ChEBI" id="CHEBI:18248"/>
    </ligandPart>
</feature>
<keyword evidence="13" id="KW-1133">Transmembrane helix</keyword>
<keyword evidence="7" id="KW-0677">Repeat</keyword>
<keyword evidence="5 12" id="KW-0479">Metal-binding</keyword>
<feature type="binding site" description="covalent" evidence="11">
    <location>
        <position position="340"/>
    </location>
    <ligand>
        <name>heme c</name>
        <dbReference type="ChEBI" id="CHEBI:61717"/>
        <label>3</label>
    </ligand>
</feature>
<protein>
    <submittedName>
        <fullName evidence="15">Cytochrome c</fullName>
    </submittedName>
</protein>
<dbReference type="Pfam" id="PF13442">
    <property type="entry name" value="Cytochrome_CBB3"/>
    <property type="match status" value="1"/>
</dbReference>
<dbReference type="Proteomes" id="UP000277921">
    <property type="component" value="Unassembled WGS sequence"/>
</dbReference>
<dbReference type="Gene3D" id="1.10.760.10">
    <property type="entry name" value="Cytochrome c-like domain"/>
    <property type="match status" value="2"/>
</dbReference>
<dbReference type="EMBL" id="QTQV01000025">
    <property type="protein sequence ID" value="RQT08306.1"/>
    <property type="molecule type" value="Genomic_DNA"/>
</dbReference>
<dbReference type="AlphaFoldDB" id="A0A3N8PNA2"/>
<comment type="cofactor">
    <cofactor evidence="11">
        <name>heme c</name>
        <dbReference type="ChEBI" id="CHEBI:61717"/>
    </cofactor>
    <text evidence="11">Binds 3 heme c groups covalently per subunit.</text>
</comment>
<evidence type="ECO:0000256" key="10">
    <source>
        <dbReference type="ARBA" id="ARBA00023136"/>
    </source>
</evidence>
<proteinExistence type="predicted"/>
<evidence type="ECO:0000256" key="3">
    <source>
        <dbReference type="ARBA" id="ARBA00022475"/>
    </source>
</evidence>
<dbReference type="InterPro" id="IPR008168">
    <property type="entry name" value="Cyt_C_IC"/>
</dbReference>
<keyword evidence="9 12" id="KW-0408">Iron</keyword>
<dbReference type="PRINTS" id="PR00605">
    <property type="entry name" value="CYTCHROMECIC"/>
</dbReference>
<keyword evidence="10 13" id="KW-0472">Membrane</keyword>
<evidence type="ECO:0000256" key="2">
    <source>
        <dbReference type="ARBA" id="ARBA00022448"/>
    </source>
</evidence>
<evidence type="ECO:0000256" key="6">
    <source>
        <dbReference type="ARBA" id="ARBA00022729"/>
    </source>
</evidence>
<dbReference type="GO" id="GO:0020037">
    <property type="term" value="F:heme binding"/>
    <property type="evidence" value="ECO:0007669"/>
    <property type="project" value="InterPro"/>
</dbReference>
<dbReference type="InterPro" id="IPR009056">
    <property type="entry name" value="Cyt_c-like_dom"/>
</dbReference>
<keyword evidence="6" id="KW-0732">Signal</keyword>
<feature type="binding site" description="covalent" evidence="11">
    <location>
        <position position="59"/>
    </location>
    <ligand>
        <name>heme c</name>
        <dbReference type="ChEBI" id="CHEBI:61717"/>
        <label>1</label>
    </ligand>
</feature>
<organism evidence="15 16">
    <name type="scientific">Burkholderia contaminans</name>
    <dbReference type="NCBI Taxonomy" id="488447"/>
    <lineage>
        <taxon>Bacteria</taxon>
        <taxon>Pseudomonadati</taxon>
        <taxon>Pseudomonadota</taxon>
        <taxon>Betaproteobacteria</taxon>
        <taxon>Burkholderiales</taxon>
        <taxon>Burkholderiaceae</taxon>
        <taxon>Burkholderia</taxon>
        <taxon>Burkholderia cepacia complex</taxon>
    </lineage>
</organism>
<dbReference type="Pfam" id="PF00034">
    <property type="entry name" value="Cytochrom_C"/>
    <property type="match status" value="1"/>
</dbReference>
<feature type="transmembrane region" description="Helical" evidence="13">
    <location>
        <begin position="7"/>
        <end position="27"/>
    </location>
</feature>
<keyword evidence="13" id="KW-0812">Transmembrane</keyword>
<evidence type="ECO:0000256" key="4">
    <source>
        <dbReference type="ARBA" id="ARBA00022617"/>
    </source>
</evidence>
<evidence type="ECO:0000313" key="16">
    <source>
        <dbReference type="Proteomes" id="UP000277921"/>
    </source>
</evidence>
<dbReference type="GO" id="GO:0009055">
    <property type="term" value="F:electron transfer activity"/>
    <property type="evidence" value="ECO:0007669"/>
    <property type="project" value="InterPro"/>
</dbReference>
<feature type="binding site" description="covalent" evidence="11">
    <location>
        <position position="343"/>
    </location>
    <ligand>
        <name>heme c</name>
        <dbReference type="ChEBI" id="CHEBI:61717"/>
        <label>3</label>
    </ligand>
</feature>
<accession>A0A3N8PNA2</accession>
<keyword evidence="8" id="KW-0249">Electron transport</keyword>
<dbReference type="GO" id="GO:0005506">
    <property type="term" value="F:iron ion binding"/>
    <property type="evidence" value="ECO:0007669"/>
    <property type="project" value="InterPro"/>
</dbReference>
<keyword evidence="3" id="KW-1003">Cell membrane</keyword>
<keyword evidence="4 11" id="KW-0349">Heme</keyword>
<dbReference type="InterPro" id="IPR051459">
    <property type="entry name" value="Cytochrome_c-type_DH"/>
</dbReference>
<evidence type="ECO:0000256" key="8">
    <source>
        <dbReference type="ARBA" id="ARBA00022982"/>
    </source>
</evidence>
<evidence type="ECO:0000256" key="11">
    <source>
        <dbReference type="PIRSR" id="PIRSR000018-50"/>
    </source>
</evidence>
<dbReference type="PROSITE" id="PS51007">
    <property type="entry name" value="CYTC"/>
    <property type="match status" value="3"/>
</dbReference>